<comment type="catalytic activity">
    <reaction evidence="1">
        <text>Endonucleolytic cleavage to 5'-phosphomonoester.</text>
        <dbReference type="EC" id="3.1.26.4"/>
    </reaction>
</comment>
<keyword evidence="5" id="KW-0479">Metal-binding</keyword>
<dbReference type="InterPro" id="IPR012337">
    <property type="entry name" value="RNaseH-like_sf"/>
</dbReference>
<dbReference type="GO" id="GO:0004523">
    <property type="term" value="F:RNA-DNA hybrid ribonuclease activity"/>
    <property type="evidence" value="ECO:0007669"/>
    <property type="project" value="UniProtKB-EC"/>
</dbReference>
<dbReference type="AlphaFoldDB" id="A0A4Y7SFR7"/>
<reference evidence="9 10" key="1">
    <citation type="journal article" date="2019" name="Nat. Ecol. Evol.">
        <title>Megaphylogeny resolves global patterns of mushroom evolution.</title>
        <authorList>
            <person name="Varga T."/>
            <person name="Krizsan K."/>
            <person name="Foldi C."/>
            <person name="Dima B."/>
            <person name="Sanchez-Garcia M."/>
            <person name="Sanchez-Ramirez S."/>
            <person name="Szollosi G.J."/>
            <person name="Szarkandi J.G."/>
            <person name="Papp V."/>
            <person name="Albert L."/>
            <person name="Andreopoulos W."/>
            <person name="Angelini C."/>
            <person name="Antonin V."/>
            <person name="Barry K.W."/>
            <person name="Bougher N.L."/>
            <person name="Buchanan P."/>
            <person name="Buyck B."/>
            <person name="Bense V."/>
            <person name="Catcheside P."/>
            <person name="Chovatia M."/>
            <person name="Cooper J."/>
            <person name="Damon W."/>
            <person name="Desjardin D."/>
            <person name="Finy P."/>
            <person name="Geml J."/>
            <person name="Haridas S."/>
            <person name="Hughes K."/>
            <person name="Justo A."/>
            <person name="Karasinski D."/>
            <person name="Kautmanova I."/>
            <person name="Kiss B."/>
            <person name="Kocsube S."/>
            <person name="Kotiranta H."/>
            <person name="LaButti K.M."/>
            <person name="Lechner B.E."/>
            <person name="Liimatainen K."/>
            <person name="Lipzen A."/>
            <person name="Lukacs Z."/>
            <person name="Mihaltcheva S."/>
            <person name="Morgado L.N."/>
            <person name="Niskanen T."/>
            <person name="Noordeloos M.E."/>
            <person name="Ohm R.A."/>
            <person name="Ortiz-Santana B."/>
            <person name="Ovrebo C."/>
            <person name="Racz N."/>
            <person name="Riley R."/>
            <person name="Savchenko A."/>
            <person name="Shiryaev A."/>
            <person name="Soop K."/>
            <person name="Spirin V."/>
            <person name="Szebenyi C."/>
            <person name="Tomsovsky M."/>
            <person name="Tulloss R.E."/>
            <person name="Uehling J."/>
            <person name="Grigoriev I.V."/>
            <person name="Vagvolgyi C."/>
            <person name="Papp T."/>
            <person name="Martin F.M."/>
            <person name="Miettinen O."/>
            <person name="Hibbett D.S."/>
            <person name="Nagy L.G."/>
        </authorList>
    </citation>
    <scope>NUCLEOTIDE SEQUENCE [LARGE SCALE GENOMIC DNA]</scope>
    <source>
        <strain evidence="9 10">FP101781</strain>
    </source>
</reference>
<dbReference type="SUPFAM" id="SSF53098">
    <property type="entry name" value="Ribonuclease H-like"/>
    <property type="match status" value="1"/>
</dbReference>
<proteinExistence type="inferred from homology"/>
<accession>A0A4Y7SFR7</accession>
<organism evidence="9 10">
    <name type="scientific">Coprinellus micaceus</name>
    <name type="common">Glistening ink-cap mushroom</name>
    <name type="synonym">Coprinus micaceus</name>
    <dbReference type="NCBI Taxonomy" id="71717"/>
    <lineage>
        <taxon>Eukaryota</taxon>
        <taxon>Fungi</taxon>
        <taxon>Dikarya</taxon>
        <taxon>Basidiomycota</taxon>
        <taxon>Agaricomycotina</taxon>
        <taxon>Agaricomycetes</taxon>
        <taxon>Agaricomycetidae</taxon>
        <taxon>Agaricales</taxon>
        <taxon>Agaricineae</taxon>
        <taxon>Psathyrellaceae</taxon>
        <taxon>Coprinellus</taxon>
    </lineage>
</organism>
<keyword evidence="7" id="KW-0378">Hydrolase</keyword>
<dbReference type="EMBL" id="QPFP01000138">
    <property type="protein sequence ID" value="TEB20482.1"/>
    <property type="molecule type" value="Genomic_DNA"/>
</dbReference>
<dbReference type="Pfam" id="PF00075">
    <property type="entry name" value="RNase_H"/>
    <property type="match status" value="1"/>
</dbReference>
<keyword evidence="6" id="KW-0255">Endonuclease</keyword>
<evidence type="ECO:0000313" key="9">
    <source>
        <dbReference type="EMBL" id="TEB20482.1"/>
    </source>
</evidence>
<dbReference type="InterPro" id="IPR036397">
    <property type="entry name" value="RNaseH_sf"/>
</dbReference>
<evidence type="ECO:0000256" key="6">
    <source>
        <dbReference type="ARBA" id="ARBA00022759"/>
    </source>
</evidence>
<protein>
    <recommendedName>
        <fullName evidence="3">ribonuclease H</fullName>
        <ecNumber evidence="3">3.1.26.4</ecNumber>
    </recommendedName>
</protein>
<dbReference type="PROSITE" id="PS50879">
    <property type="entry name" value="RNASE_H_1"/>
    <property type="match status" value="1"/>
</dbReference>
<name>A0A4Y7SFR7_COPMI</name>
<dbReference type="InterPro" id="IPR050092">
    <property type="entry name" value="RNase_H"/>
</dbReference>
<dbReference type="GO" id="GO:0003676">
    <property type="term" value="F:nucleic acid binding"/>
    <property type="evidence" value="ECO:0007669"/>
    <property type="project" value="InterPro"/>
</dbReference>
<evidence type="ECO:0000256" key="2">
    <source>
        <dbReference type="ARBA" id="ARBA00005300"/>
    </source>
</evidence>
<dbReference type="EC" id="3.1.26.4" evidence="3"/>
<comment type="caution">
    <text evidence="9">The sequence shown here is derived from an EMBL/GenBank/DDBJ whole genome shotgun (WGS) entry which is preliminary data.</text>
</comment>
<evidence type="ECO:0000259" key="8">
    <source>
        <dbReference type="PROSITE" id="PS50879"/>
    </source>
</evidence>
<dbReference type="PANTHER" id="PTHR10642:SF26">
    <property type="entry name" value="RIBONUCLEASE H1"/>
    <property type="match status" value="1"/>
</dbReference>
<evidence type="ECO:0000256" key="7">
    <source>
        <dbReference type="ARBA" id="ARBA00022801"/>
    </source>
</evidence>
<dbReference type="Proteomes" id="UP000298030">
    <property type="component" value="Unassembled WGS sequence"/>
</dbReference>
<keyword evidence="10" id="KW-1185">Reference proteome</keyword>
<evidence type="ECO:0000313" key="10">
    <source>
        <dbReference type="Proteomes" id="UP000298030"/>
    </source>
</evidence>
<dbReference type="PANTHER" id="PTHR10642">
    <property type="entry name" value="RIBONUCLEASE H1"/>
    <property type="match status" value="1"/>
</dbReference>
<feature type="domain" description="RNase H type-1" evidence="8">
    <location>
        <begin position="21"/>
        <end position="162"/>
    </location>
</feature>
<comment type="similarity">
    <text evidence="2">Belongs to the RNase H family.</text>
</comment>
<keyword evidence="4" id="KW-0540">Nuclease</keyword>
<evidence type="ECO:0000256" key="3">
    <source>
        <dbReference type="ARBA" id="ARBA00012180"/>
    </source>
</evidence>
<evidence type="ECO:0000256" key="4">
    <source>
        <dbReference type="ARBA" id="ARBA00022722"/>
    </source>
</evidence>
<dbReference type="STRING" id="71717.A0A4Y7SFR7"/>
<dbReference type="GO" id="GO:0043137">
    <property type="term" value="P:DNA replication, removal of RNA primer"/>
    <property type="evidence" value="ECO:0007669"/>
    <property type="project" value="TreeGrafter"/>
</dbReference>
<evidence type="ECO:0000256" key="1">
    <source>
        <dbReference type="ARBA" id="ARBA00000077"/>
    </source>
</evidence>
<dbReference type="CDD" id="cd09280">
    <property type="entry name" value="RNase_HI_eukaryote_like"/>
    <property type="match status" value="1"/>
</dbReference>
<gene>
    <name evidence="9" type="ORF">FA13DRAFT_1644568</name>
</gene>
<sequence>MLSKLTLEGHLNRMYGSVLCSKGEMQVYTDGSSVGNGTNAARAGAGVFFGVGNRKNGSYRVPGPEQTNNRGEIYAVYRALLSADPHKHLTIYTDSVYVINMLTEWAPERAAGGWRVTNGDIFRAVVATIKSRPAPVVLRQVKGHSGNAHNDAADELAKKGAWLQWSGTF</sequence>
<dbReference type="InterPro" id="IPR002156">
    <property type="entry name" value="RNaseH_domain"/>
</dbReference>
<dbReference type="OrthoDB" id="2898134at2759"/>
<dbReference type="Gene3D" id="3.30.420.10">
    <property type="entry name" value="Ribonuclease H-like superfamily/Ribonuclease H"/>
    <property type="match status" value="1"/>
</dbReference>
<evidence type="ECO:0000256" key="5">
    <source>
        <dbReference type="ARBA" id="ARBA00022723"/>
    </source>
</evidence>
<dbReference type="GO" id="GO:0046872">
    <property type="term" value="F:metal ion binding"/>
    <property type="evidence" value="ECO:0007669"/>
    <property type="project" value="UniProtKB-KW"/>
</dbReference>